<dbReference type="SMART" id="SM00533">
    <property type="entry name" value="MUTSd"/>
    <property type="match status" value="1"/>
</dbReference>
<dbReference type="GO" id="GO:0140664">
    <property type="term" value="F:ATP-dependent DNA damage sensor activity"/>
    <property type="evidence" value="ECO:0007669"/>
    <property type="project" value="InterPro"/>
</dbReference>
<protein>
    <recommendedName>
        <fullName evidence="8">Endonuclease MutS2</fullName>
        <ecNumber evidence="8">3.1.-.-</ecNumber>
    </recommendedName>
    <alternativeName>
        <fullName evidence="8">Ribosome-associated protein quality control-upstream factor</fullName>
        <shortName evidence="8">RQC-upstream factor</shortName>
        <shortName evidence="8">RqcU</shortName>
        <ecNumber evidence="8">3.6.4.-</ecNumber>
    </alternativeName>
</protein>
<dbReference type="SMART" id="SM00463">
    <property type="entry name" value="SMR"/>
    <property type="match status" value="1"/>
</dbReference>
<dbReference type="Pfam" id="PF20297">
    <property type="entry name" value="MSSS"/>
    <property type="match status" value="1"/>
</dbReference>
<reference evidence="11" key="1">
    <citation type="journal article" date="2013" name="Extremophiles">
        <title>Proteinivorax tanatarense gen. nov., sp. nov., an anaerobic, haloalkaliphilic, proteolytic bacterium isolated from a decaying algal bloom, and proposal of Proteinivoraceae fam. nov.</title>
        <authorList>
            <person name="Kevbrin V."/>
            <person name="Boltyanskaya Y."/>
            <person name="Zhilina T."/>
            <person name="Kolganova T."/>
            <person name="Lavrentjeva E."/>
            <person name="Kuznetsov B."/>
        </authorList>
    </citation>
    <scope>NUCLEOTIDE SEQUENCE</scope>
    <source>
        <strain evidence="11">Z-910T</strain>
    </source>
</reference>
<dbReference type="GO" id="GO:0045910">
    <property type="term" value="P:negative regulation of DNA recombination"/>
    <property type="evidence" value="ECO:0007669"/>
    <property type="project" value="InterPro"/>
</dbReference>
<feature type="binding site" evidence="8">
    <location>
        <begin position="331"/>
        <end position="338"/>
    </location>
    <ligand>
        <name>ATP</name>
        <dbReference type="ChEBI" id="CHEBI:30616"/>
    </ligand>
</feature>
<evidence type="ECO:0000259" key="10">
    <source>
        <dbReference type="PROSITE" id="PS50828"/>
    </source>
</evidence>
<dbReference type="CDD" id="cd03280">
    <property type="entry name" value="ABC_MutS2"/>
    <property type="match status" value="1"/>
</dbReference>
<name>A0AAU7VNM0_9FIRM</name>
<dbReference type="InterPro" id="IPR027417">
    <property type="entry name" value="P-loop_NTPase"/>
</dbReference>
<dbReference type="NCBIfam" id="TIGR01069">
    <property type="entry name" value="mutS2"/>
    <property type="match status" value="1"/>
</dbReference>
<organism evidence="11">
    <name type="scientific">Proteinivorax tanatarense</name>
    <dbReference type="NCBI Taxonomy" id="1260629"/>
    <lineage>
        <taxon>Bacteria</taxon>
        <taxon>Bacillati</taxon>
        <taxon>Bacillota</taxon>
        <taxon>Clostridia</taxon>
        <taxon>Eubacteriales</taxon>
        <taxon>Proteinivoracaceae</taxon>
        <taxon>Proteinivorax</taxon>
    </lineage>
</organism>
<comment type="function">
    <text evidence="8">Endonuclease that is involved in the suppression of homologous recombination and thus may have a key role in the control of bacterial genetic diversity.</text>
</comment>
<dbReference type="GO" id="GO:0072344">
    <property type="term" value="P:rescue of stalled ribosome"/>
    <property type="evidence" value="ECO:0007669"/>
    <property type="project" value="UniProtKB-UniRule"/>
</dbReference>
<dbReference type="Gene3D" id="3.30.1370.110">
    <property type="match status" value="1"/>
</dbReference>
<evidence type="ECO:0000256" key="8">
    <source>
        <dbReference type="HAMAP-Rule" id="MF_00092"/>
    </source>
</evidence>
<dbReference type="SUPFAM" id="SSF160443">
    <property type="entry name" value="SMR domain-like"/>
    <property type="match status" value="1"/>
</dbReference>
<dbReference type="GO" id="GO:0016887">
    <property type="term" value="F:ATP hydrolysis activity"/>
    <property type="evidence" value="ECO:0007669"/>
    <property type="project" value="InterPro"/>
</dbReference>
<dbReference type="PROSITE" id="PS00486">
    <property type="entry name" value="DNA_MISMATCH_REPAIR_2"/>
    <property type="match status" value="1"/>
</dbReference>
<feature type="coiled-coil region" evidence="9">
    <location>
        <begin position="519"/>
        <end position="596"/>
    </location>
</feature>
<dbReference type="RefSeq" id="WP_350344410.1">
    <property type="nucleotide sequence ID" value="NZ_CP158367.1"/>
</dbReference>
<keyword evidence="8 11" id="KW-0255">Endonuclease</keyword>
<dbReference type="Pfam" id="PF01713">
    <property type="entry name" value="Smr"/>
    <property type="match status" value="1"/>
</dbReference>
<dbReference type="GO" id="GO:0005524">
    <property type="term" value="F:ATP binding"/>
    <property type="evidence" value="ECO:0007669"/>
    <property type="project" value="UniProtKB-UniRule"/>
</dbReference>
<dbReference type="EC" id="3.1.-.-" evidence="8"/>
<dbReference type="HAMAP" id="MF_00092">
    <property type="entry name" value="MutS2"/>
    <property type="match status" value="1"/>
</dbReference>
<evidence type="ECO:0000256" key="1">
    <source>
        <dbReference type="ARBA" id="ARBA00022722"/>
    </source>
</evidence>
<evidence type="ECO:0000256" key="4">
    <source>
        <dbReference type="ARBA" id="ARBA00022801"/>
    </source>
</evidence>
<dbReference type="SUPFAM" id="SSF52540">
    <property type="entry name" value="P-loop containing nucleoside triphosphate hydrolases"/>
    <property type="match status" value="1"/>
</dbReference>
<sequence>MDYKHLETLEYDKVVRLLKDRAMTELGQSSCQLLVPMKSQQQLLKQLNMTAEAVETLKYEGVPLKEVRDCSQYFKRVEVGSVLKGEELKNILILLECLKDVTLYLREYQDMAPIMFEEVKEVNQCEELRKNLYFCIDDDGTVKDGASNDLKSIRRSINRNHNLLREKLENYIRNPKNQKYLQEAIITQRNDRYVVPVNKDYKGQVPGIVHDLSSTGQTLFVEPGFAVEIGNKLIELYKKEGHEIERILSKLSAEVGLEVPSLEIINQLIGDMDFVFAKAKLAKIQKATLPLINNENKIKINDGRHPLIDSEEVVPMSIEMGNEFNTVIVTGPNTGGKTVALKTVGLLTCMALSGLFVPAAHNSNFPILEGIYADIGDEQSIEQSLSTFSSHMTNIIDITNKAHNNSLVLFDELGAGTDPIEGSALATSLLDLFSKRNLLTIATTHYSQLKTYAYENNGVENASVEFDAKTLKPTYKLIVGIPGKSNALEISRRLGLSEDVVQKAKVIMGKENTKVDVMIQDLEEKRIAYENKLKAIEYKEREAEATKFEFNSKKEQLKMKEKKMMEKAKEEAREIIRQAKRESEQVVKEIRKLKQEGNQMLQGDLDRKLTRYKENLKKTVDKDVYAENKEKSDIIADNLKKGDEVKLLDVNQKGTVISLPDSEGQVQCQVGIMKVKTPVSNLQIVESNNNKNNNNIYTPGKGANVKTSAKKSLDLRGENVEEGILRVDKFLDEAFVAGLKEVSIIHGKGTGVLREGITNYLKKHPHVESIRLGGYKEGGQGASIVELK</sequence>
<dbReference type="FunFam" id="3.40.50.300:FF:000830">
    <property type="entry name" value="Endonuclease MutS2"/>
    <property type="match status" value="1"/>
</dbReference>
<evidence type="ECO:0000256" key="3">
    <source>
        <dbReference type="ARBA" id="ARBA00022741"/>
    </source>
</evidence>
<evidence type="ECO:0000256" key="2">
    <source>
        <dbReference type="ARBA" id="ARBA00022730"/>
    </source>
</evidence>
<keyword evidence="1 8" id="KW-0540">Nuclease</keyword>
<keyword evidence="9" id="KW-0175">Coiled coil</keyword>
<comment type="subunit">
    <text evidence="8">Homodimer. Binds to stalled ribosomes, contacting rRNA.</text>
</comment>
<comment type="similarity">
    <text evidence="8">Belongs to the DNA mismatch repair MutS family. MutS2 subfamily.</text>
</comment>
<dbReference type="AlphaFoldDB" id="A0AAU7VNM0"/>
<dbReference type="Gene3D" id="3.40.50.300">
    <property type="entry name" value="P-loop containing nucleotide triphosphate hydrolases"/>
    <property type="match status" value="1"/>
</dbReference>
<evidence type="ECO:0000256" key="5">
    <source>
        <dbReference type="ARBA" id="ARBA00022840"/>
    </source>
</evidence>
<dbReference type="PANTHER" id="PTHR48466">
    <property type="entry name" value="OS10G0509000 PROTEIN-RELATED"/>
    <property type="match status" value="1"/>
</dbReference>
<keyword evidence="7 8" id="KW-0238">DNA-binding</keyword>
<dbReference type="GO" id="GO:0019843">
    <property type="term" value="F:rRNA binding"/>
    <property type="evidence" value="ECO:0007669"/>
    <property type="project" value="UniProtKB-UniRule"/>
</dbReference>
<dbReference type="InterPro" id="IPR045076">
    <property type="entry name" value="MutS"/>
</dbReference>
<keyword evidence="3 8" id="KW-0547">Nucleotide-binding</keyword>
<evidence type="ECO:0000256" key="6">
    <source>
        <dbReference type="ARBA" id="ARBA00022884"/>
    </source>
</evidence>
<keyword evidence="2 8" id="KW-0699">rRNA-binding</keyword>
<dbReference type="GO" id="GO:0043023">
    <property type="term" value="F:ribosomal large subunit binding"/>
    <property type="evidence" value="ECO:0007669"/>
    <property type="project" value="UniProtKB-UniRule"/>
</dbReference>
<reference evidence="11" key="2">
    <citation type="submission" date="2024-06" db="EMBL/GenBank/DDBJ databases">
        <authorList>
            <person name="Petrova K.O."/>
            <person name="Toshchakov S.V."/>
            <person name="Boltjanskaja Y.V."/>
            <person name="Kevbrin V."/>
        </authorList>
    </citation>
    <scope>NUCLEOTIDE SEQUENCE</scope>
    <source>
        <strain evidence="11">Z-910T</strain>
    </source>
</reference>
<feature type="domain" description="Smr" evidence="10">
    <location>
        <begin position="713"/>
        <end position="788"/>
    </location>
</feature>
<dbReference type="InterPro" id="IPR036063">
    <property type="entry name" value="Smr_dom_sf"/>
</dbReference>
<dbReference type="InterPro" id="IPR046893">
    <property type="entry name" value="MSSS"/>
</dbReference>
<dbReference type="EC" id="3.6.4.-" evidence="8"/>
<dbReference type="InterPro" id="IPR005747">
    <property type="entry name" value="MutS2"/>
</dbReference>
<dbReference type="PROSITE" id="PS50828">
    <property type="entry name" value="SMR"/>
    <property type="match status" value="1"/>
</dbReference>
<dbReference type="GO" id="GO:0004519">
    <property type="term" value="F:endonuclease activity"/>
    <property type="evidence" value="ECO:0007669"/>
    <property type="project" value="UniProtKB-UniRule"/>
</dbReference>
<dbReference type="PIRSF" id="PIRSF005814">
    <property type="entry name" value="MutS_YshD"/>
    <property type="match status" value="1"/>
</dbReference>
<dbReference type="GO" id="GO:0006298">
    <property type="term" value="P:mismatch repair"/>
    <property type="evidence" value="ECO:0007669"/>
    <property type="project" value="InterPro"/>
</dbReference>
<evidence type="ECO:0000256" key="7">
    <source>
        <dbReference type="ARBA" id="ARBA00023125"/>
    </source>
</evidence>
<comment type="function">
    <text evidence="8">Acts as a ribosome collision sensor, splitting the ribosome into its 2 subunits. Detects stalled/collided 70S ribosomes which it binds and splits by an ATP-hydrolysis driven conformational change. Acts upstream of the ribosome quality control system (RQC), a ribosome-associated complex that mediates the extraction of incompletely synthesized nascent chains from stalled ribosomes and their subsequent degradation. Probably generates substrates for RQC.</text>
</comment>
<dbReference type="Pfam" id="PF00488">
    <property type="entry name" value="MutS_V"/>
    <property type="match status" value="1"/>
</dbReference>
<evidence type="ECO:0000313" key="11">
    <source>
        <dbReference type="EMBL" id="XBX75667.1"/>
    </source>
</evidence>
<gene>
    <name evidence="8" type="primary">mutS2</name>
    <name evidence="8" type="synonym">rqcU</name>
    <name evidence="11" type="ORF">PRVXT_000817</name>
</gene>
<dbReference type="SMART" id="SM00534">
    <property type="entry name" value="MUTSac"/>
    <property type="match status" value="1"/>
</dbReference>
<dbReference type="InterPro" id="IPR007696">
    <property type="entry name" value="DNA_mismatch_repair_MutS_core"/>
</dbReference>
<dbReference type="PANTHER" id="PTHR48466:SF2">
    <property type="entry name" value="OS10G0509000 PROTEIN"/>
    <property type="match status" value="1"/>
</dbReference>
<dbReference type="InterPro" id="IPR036187">
    <property type="entry name" value="DNA_mismatch_repair_MutS_sf"/>
</dbReference>
<dbReference type="SUPFAM" id="SSF48334">
    <property type="entry name" value="DNA repair protein MutS, domain III"/>
    <property type="match status" value="1"/>
</dbReference>
<evidence type="ECO:0000256" key="9">
    <source>
        <dbReference type="SAM" id="Coils"/>
    </source>
</evidence>
<dbReference type="InterPro" id="IPR002625">
    <property type="entry name" value="Smr_dom"/>
</dbReference>
<proteinExistence type="inferred from homology"/>
<dbReference type="EMBL" id="CP158367">
    <property type="protein sequence ID" value="XBX75667.1"/>
    <property type="molecule type" value="Genomic_DNA"/>
</dbReference>
<keyword evidence="5 8" id="KW-0067">ATP-binding</keyword>
<keyword evidence="6 8" id="KW-0694">RNA-binding</keyword>
<dbReference type="GO" id="GO:0030983">
    <property type="term" value="F:mismatched DNA binding"/>
    <property type="evidence" value="ECO:0007669"/>
    <property type="project" value="InterPro"/>
</dbReference>
<keyword evidence="4 8" id="KW-0378">Hydrolase</keyword>
<dbReference type="InterPro" id="IPR000432">
    <property type="entry name" value="DNA_mismatch_repair_MutS_C"/>
</dbReference>
<accession>A0AAU7VNM0</accession>